<comment type="caution">
    <text evidence="2">The sequence shown here is derived from an EMBL/GenBank/DDBJ whole genome shotgun (WGS) entry which is preliminary data.</text>
</comment>
<evidence type="ECO:0000313" key="2">
    <source>
        <dbReference type="EMBL" id="GAA0895205.1"/>
    </source>
</evidence>
<dbReference type="Pfam" id="PF12680">
    <property type="entry name" value="SnoaL_2"/>
    <property type="match status" value="1"/>
</dbReference>
<dbReference type="RefSeq" id="WP_343944002.1">
    <property type="nucleotide sequence ID" value="NZ_BAAAHP010000154.1"/>
</dbReference>
<sequence>MTDHATTDATAAHNVTALRTGYAAFASRDVPVVLALLDPDVRWVEAAGGPFAGTYVGPEDVSQGVFGRLAAEWAEFHVEPEEYIASGDAVAVVGTYRGTYRSTGKAVTARFVHVYHFRQGRIVRHESVGDTAMLNSVLA</sequence>
<accession>A0ABN1N6Z3</accession>
<keyword evidence="3" id="KW-1185">Reference proteome</keyword>
<dbReference type="InterPro" id="IPR032710">
    <property type="entry name" value="NTF2-like_dom_sf"/>
</dbReference>
<gene>
    <name evidence="2" type="ORF">GCM10009559_50130</name>
</gene>
<dbReference type="PANTHER" id="PTHR41252:SF1">
    <property type="entry name" value="BLR2505 PROTEIN"/>
    <property type="match status" value="1"/>
</dbReference>
<protein>
    <submittedName>
        <fullName evidence="2">Nuclear transport factor 2 family protein</fullName>
    </submittedName>
</protein>
<dbReference type="PANTHER" id="PTHR41252">
    <property type="entry name" value="BLR2505 PROTEIN"/>
    <property type="match status" value="1"/>
</dbReference>
<dbReference type="EMBL" id="BAAAHP010000154">
    <property type="protein sequence ID" value="GAA0895205.1"/>
    <property type="molecule type" value="Genomic_DNA"/>
</dbReference>
<name>A0ABN1N6Z3_9PSEU</name>
<dbReference type="Gene3D" id="3.10.450.50">
    <property type="match status" value="1"/>
</dbReference>
<proteinExistence type="predicted"/>
<organism evidence="2 3">
    <name type="scientific">Pseudonocardia zijingensis</name>
    <dbReference type="NCBI Taxonomy" id="153376"/>
    <lineage>
        <taxon>Bacteria</taxon>
        <taxon>Bacillati</taxon>
        <taxon>Actinomycetota</taxon>
        <taxon>Actinomycetes</taxon>
        <taxon>Pseudonocardiales</taxon>
        <taxon>Pseudonocardiaceae</taxon>
        <taxon>Pseudonocardia</taxon>
    </lineage>
</organism>
<dbReference type="SUPFAM" id="SSF54427">
    <property type="entry name" value="NTF2-like"/>
    <property type="match status" value="1"/>
</dbReference>
<dbReference type="Proteomes" id="UP001499967">
    <property type="component" value="Unassembled WGS sequence"/>
</dbReference>
<evidence type="ECO:0000313" key="3">
    <source>
        <dbReference type="Proteomes" id="UP001499967"/>
    </source>
</evidence>
<evidence type="ECO:0000259" key="1">
    <source>
        <dbReference type="Pfam" id="PF12680"/>
    </source>
</evidence>
<dbReference type="InterPro" id="IPR037401">
    <property type="entry name" value="SnoaL-like"/>
</dbReference>
<feature type="domain" description="SnoaL-like" evidence="1">
    <location>
        <begin position="21"/>
        <end position="125"/>
    </location>
</feature>
<reference evidence="2 3" key="1">
    <citation type="journal article" date="2019" name="Int. J. Syst. Evol. Microbiol.">
        <title>The Global Catalogue of Microorganisms (GCM) 10K type strain sequencing project: providing services to taxonomists for standard genome sequencing and annotation.</title>
        <authorList>
            <consortium name="The Broad Institute Genomics Platform"/>
            <consortium name="The Broad Institute Genome Sequencing Center for Infectious Disease"/>
            <person name="Wu L."/>
            <person name="Ma J."/>
        </authorList>
    </citation>
    <scope>NUCLEOTIDE SEQUENCE [LARGE SCALE GENOMIC DNA]</scope>
    <source>
        <strain evidence="2 3">JCM 11117</strain>
    </source>
</reference>